<dbReference type="EMBL" id="JACBKZ010000003">
    <property type="protein sequence ID" value="KAF5955311.1"/>
    <property type="molecule type" value="Genomic_DNA"/>
</dbReference>
<evidence type="ECO:0000313" key="2">
    <source>
        <dbReference type="Proteomes" id="UP000593564"/>
    </source>
</evidence>
<dbReference type="AlphaFoldDB" id="A0A7J7HSU2"/>
<reference evidence="2" key="1">
    <citation type="journal article" date="2020" name="Nat. Commun.">
        <title>Genome assembly of wild tea tree DASZ reveals pedigree and selection history of tea varieties.</title>
        <authorList>
            <person name="Zhang W."/>
            <person name="Zhang Y."/>
            <person name="Qiu H."/>
            <person name="Guo Y."/>
            <person name="Wan H."/>
            <person name="Zhang X."/>
            <person name="Scossa F."/>
            <person name="Alseekh S."/>
            <person name="Zhang Q."/>
            <person name="Wang P."/>
            <person name="Xu L."/>
            <person name="Schmidt M.H."/>
            <person name="Jia X."/>
            <person name="Li D."/>
            <person name="Zhu A."/>
            <person name="Guo F."/>
            <person name="Chen W."/>
            <person name="Ni D."/>
            <person name="Usadel B."/>
            <person name="Fernie A.R."/>
            <person name="Wen W."/>
        </authorList>
    </citation>
    <scope>NUCLEOTIDE SEQUENCE [LARGE SCALE GENOMIC DNA]</scope>
    <source>
        <strain evidence="2">cv. G240</strain>
    </source>
</reference>
<protein>
    <submittedName>
        <fullName evidence="1">Uncharacterized protein</fullName>
    </submittedName>
</protein>
<keyword evidence="2" id="KW-1185">Reference proteome</keyword>
<proteinExistence type="predicted"/>
<dbReference type="Proteomes" id="UP000593564">
    <property type="component" value="Unassembled WGS sequence"/>
</dbReference>
<organism evidence="1 2">
    <name type="scientific">Camellia sinensis</name>
    <name type="common">Tea plant</name>
    <name type="synonym">Thea sinensis</name>
    <dbReference type="NCBI Taxonomy" id="4442"/>
    <lineage>
        <taxon>Eukaryota</taxon>
        <taxon>Viridiplantae</taxon>
        <taxon>Streptophyta</taxon>
        <taxon>Embryophyta</taxon>
        <taxon>Tracheophyta</taxon>
        <taxon>Spermatophyta</taxon>
        <taxon>Magnoliopsida</taxon>
        <taxon>eudicotyledons</taxon>
        <taxon>Gunneridae</taxon>
        <taxon>Pentapetalae</taxon>
        <taxon>asterids</taxon>
        <taxon>Ericales</taxon>
        <taxon>Theaceae</taxon>
        <taxon>Camellia</taxon>
    </lineage>
</organism>
<evidence type="ECO:0000313" key="1">
    <source>
        <dbReference type="EMBL" id="KAF5955311.1"/>
    </source>
</evidence>
<accession>A0A7J7HSU2</accession>
<name>A0A7J7HSU2_CAMSI</name>
<gene>
    <name evidence="1" type="ORF">HYC85_008167</name>
</gene>
<sequence length="113" mass="12526">MEPSDISLSFSDPVASSSGIHTDNTESFHFFPNRPQSSLKPLPLLSCLLRSPETKSDENKACHEDDEDITVALHIGLPNCTIDGFVNSSEKKEDKFHKIVKIATRNGVNFCLH</sequence>
<reference evidence="1 2" key="2">
    <citation type="submission" date="2020-07" db="EMBL/GenBank/DDBJ databases">
        <title>Genome assembly of wild tea tree DASZ reveals pedigree and selection history of tea varieties.</title>
        <authorList>
            <person name="Zhang W."/>
        </authorList>
    </citation>
    <scope>NUCLEOTIDE SEQUENCE [LARGE SCALE GENOMIC DNA]</scope>
    <source>
        <strain evidence="2">cv. G240</strain>
        <tissue evidence="1">Leaf</tissue>
    </source>
</reference>
<comment type="caution">
    <text evidence="1">The sequence shown here is derived from an EMBL/GenBank/DDBJ whole genome shotgun (WGS) entry which is preliminary data.</text>
</comment>